<name>A0A8D8CGH5_CULPI</name>
<reference evidence="1" key="1">
    <citation type="submission" date="2021-05" db="EMBL/GenBank/DDBJ databases">
        <authorList>
            <person name="Alioto T."/>
            <person name="Alioto T."/>
            <person name="Gomez Garrido J."/>
        </authorList>
    </citation>
    <scope>NUCLEOTIDE SEQUENCE</scope>
</reference>
<proteinExistence type="predicted"/>
<protein>
    <submittedName>
        <fullName evidence="1">(northern house mosquito) hypothetical protein</fullName>
    </submittedName>
</protein>
<dbReference type="AlphaFoldDB" id="A0A8D8CGH5"/>
<organism evidence="1">
    <name type="scientific">Culex pipiens</name>
    <name type="common">House mosquito</name>
    <dbReference type="NCBI Taxonomy" id="7175"/>
    <lineage>
        <taxon>Eukaryota</taxon>
        <taxon>Metazoa</taxon>
        <taxon>Ecdysozoa</taxon>
        <taxon>Arthropoda</taxon>
        <taxon>Hexapoda</taxon>
        <taxon>Insecta</taxon>
        <taxon>Pterygota</taxon>
        <taxon>Neoptera</taxon>
        <taxon>Endopterygota</taxon>
        <taxon>Diptera</taxon>
        <taxon>Nematocera</taxon>
        <taxon>Culicoidea</taxon>
        <taxon>Culicidae</taxon>
        <taxon>Culicinae</taxon>
        <taxon>Culicini</taxon>
        <taxon>Culex</taxon>
        <taxon>Culex</taxon>
    </lineage>
</organism>
<accession>A0A8D8CGH5</accession>
<evidence type="ECO:0000313" key="1">
    <source>
        <dbReference type="EMBL" id="CAG6492274.1"/>
    </source>
</evidence>
<sequence>MTNDHLLPYTCILCGSVPVSDPFMERHARRRSGREMSSDLPRYDWGSRLRGVVERAKSICAIVNLPQLNTDSCGRAHLRVNCFGWVTFALKAAQQHLQFGIIYGSRRHYGSLTARS</sequence>
<dbReference type="EMBL" id="HBUE01120528">
    <property type="protein sequence ID" value="CAG6492274.1"/>
    <property type="molecule type" value="Transcribed_RNA"/>
</dbReference>